<protein>
    <submittedName>
        <fullName evidence="2">Lysophospholipid acyltransferase family protein</fullName>
        <ecNumber evidence="2">2.3.1.-</ecNumber>
    </submittedName>
</protein>
<dbReference type="EMBL" id="CP158568">
    <property type="protein sequence ID" value="XBY45216.1"/>
    <property type="molecule type" value="Genomic_DNA"/>
</dbReference>
<dbReference type="KEGG" id="mflg:ABS361_02680"/>
<evidence type="ECO:0000313" key="2">
    <source>
        <dbReference type="EMBL" id="XBY45216.1"/>
    </source>
</evidence>
<reference evidence="2" key="1">
    <citation type="submission" date="2024-06" db="EMBL/GenBank/DDBJ databases">
        <title>Methylostella associata gen. nov., sp. nov., a novel Ancalomicrobiaceae-affiliated facultatively methylotrophic bacteria that feed on methanotrophs of the genus Methylococcus.</title>
        <authorList>
            <person name="Saltykova V."/>
            <person name="Danilova O.V."/>
            <person name="Oshkin I.Y."/>
            <person name="Belova S.E."/>
            <person name="Pimenov N.V."/>
            <person name="Dedysh S.N."/>
        </authorList>
    </citation>
    <scope>NUCLEOTIDE SEQUENCE</scope>
    <source>
        <strain evidence="2">S20</strain>
    </source>
</reference>
<dbReference type="RefSeq" id="WP_407050306.1">
    <property type="nucleotide sequence ID" value="NZ_CP158568.1"/>
</dbReference>
<keyword evidence="2" id="KW-0012">Acyltransferase</keyword>
<evidence type="ECO:0000259" key="1">
    <source>
        <dbReference type="SMART" id="SM00563"/>
    </source>
</evidence>
<dbReference type="SUPFAM" id="SSF69593">
    <property type="entry name" value="Glycerol-3-phosphate (1)-acyltransferase"/>
    <property type="match status" value="1"/>
</dbReference>
<name>A0AAU7XB88_9HYPH</name>
<dbReference type="GO" id="GO:0016746">
    <property type="term" value="F:acyltransferase activity"/>
    <property type="evidence" value="ECO:0007669"/>
    <property type="project" value="UniProtKB-KW"/>
</dbReference>
<dbReference type="InterPro" id="IPR045746">
    <property type="entry name" value="ACT14924-like_Acyltransf_dom"/>
</dbReference>
<dbReference type="InterPro" id="IPR002123">
    <property type="entry name" value="Plipid/glycerol_acylTrfase"/>
</dbReference>
<dbReference type="SMART" id="SM00563">
    <property type="entry name" value="PlsC"/>
    <property type="match status" value="1"/>
</dbReference>
<organism evidence="2">
    <name type="scientific">Methyloraptor flagellatus</name>
    <dbReference type="NCBI Taxonomy" id="3162530"/>
    <lineage>
        <taxon>Bacteria</taxon>
        <taxon>Pseudomonadati</taxon>
        <taxon>Pseudomonadota</taxon>
        <taxon>Alphaproteobacteria</taxon>
        <taxon>Hyphomicrobiales</taxon>
        <taxon>Ancalomicrobiaceae</taxon>
        <taxon>Methyloraptor</taxon>
    </lineage>
</organism>
<dbReference type="CDD" id="cd07986">
    <property type="entry name" value="LPLAT_ACT14924-like"/>
    <property type="match status" value="1"/>
</dbReference>
<sequence>MSTHFHRSAAAETPVRFSYATPDQPALTRAVIRTIEFVGGQRKLKRRYLDGRSAVAAGEDFFDMAIRMLALKVEYDEAALARIPKDGPVLFVGNHPYGVLDGITFTWLARKARPDVKVLAHGVLCRLPETREQLLPIDFAETREAQATTLNSRVTAQRWLQQGHAIGIFPAGGISTSEKPLRGAALDLPWAPFTGKLAMMSKATVVPVYFEGQNSRLFQMASHLSVTLRLSLLFRETVKRMGTRLRVHIGAPIPYEEWAHIHERDRLVAEFRRRTFSLAPAIEGVDLTREGRLKIFEKPARPAAEVAAAQVKARSA</sequence>
<accession>A0AAU7XB88</accession>
<dbReference type="AlphaFoldDB" id="A0AAU7XB88"/>
<feature type="domain" description="Phospholipid/glycerol acyltransferase" evidence="1">
    <location>
        <begin position="89"/>
        <end position="213"/>
    </location>
</feature>
<dbReference type="Pfam" id="PF19576">
    <property type="entry name" value="Acyltransf_2"/>
    <property type="match status" value="1"/>
</dbReference>
<dbReference type="EC" id="2.3.1.-" evidence="2"/>
<keyword evidence="2" id="KW-0808">Transferase</keyword>
<proteinExistence type="predicted"/>
<gene>
    <name evidence="2" type="ORF">ABS361_02680</name>
</gene>